<evidence type="ECO:0000313" key="5">
    <source>
        <dbReference type="EMBL" id="SFF20411.1"/>
    </source>
</evidence>
<name>A0A1I2GV05_9BACT</name>
<dbReference type="InterPro" id="IPR009057">
    <property type="entry name" value="Homeodomain-like_sf"/>
</dbReference>
<dbReference type="GO" id="GO:0003700">
    <property type="term" value="F:DNA-binding transcription factor activity"/>
    <property type="evidence" value="ECO:0007669"/>
    <property type="project" value="InterPro"/>
</dbReference>
<dbReference type="SMART" id="SM00342">
    <property type="entry name" value="HTH_ARAC"/>
    <property type="match status" value="1"/>
</dbReference>
<evidence type="ECO:0000256" key="2">
    <source>
        <dbReference type="ARBA" id="ARBA00023125"/>
    </source>
</evidence>
<dbReference type="Gene3D" id="2.60.120.10">
    <property type="entry name" value="Jelly Rolls"/>
    <property type="match status" value="1"/>
</dbReference>
<proteinExistence type="predicted"/>
<dbReference type="PROSITE" id="PS01124">
    <property type="entry name" value="HTH_ARAC_FAMILY_2"/>
    <property type="match status" value="1"/>
</dbReference>
<keyword evidence="2 5" id="KW-0238">DNA-binding</keyword>
<accession>A0A1I2GV05</accession>
<evidence type="ECO:0000313" key="6">
    <source>
        <dbReference type="Proteomes" id="UP000198964"/>
    </source>
</evidence>
<dbReference type="Proteomes" id="UP000198964">
    <property type="component" value="Unassembled WGS sequence"/>
</dbReference>
<keyword evidence="6" id="KW-1185">Reference proteome</keyword>
<dbReference type="SUPFAM" id="SSF51182">
    <property type="entry name" value="RmlC-like cupins"/>
    <property type="match status" value="1"/>
</dbReference>
<evidence type="ECO:0000256" key="3">
    <source>
        <dbReference type="ARBA" id="ARBA00023163"/>
    </source>
</evidence>
<organism evidence="5 6">
    <name type="scientific">Sunxiuqinia elliptica</name>
    <dbReference type="NCBI Taxonomy" id="655355"/>
    <lineage>
        <taxon>Bacteria</taxon>
        <taxon>Pseudomonadati</taxon>
        <taxon>Bacteroidota</taxon>
        <taxon>Bacteroidia</taxon>
        <taxon>Marinilabiliales</taxon>
        <taxon>Prolixibacteraceae</taxon>
        <taxon>Sunxiuqinia</taxon>
    </lineage>
</organism>
<evidence type="ECO:0000256" key="1">
    <source>
        <dbReference type="ARBA" id="ARBA00023015"/>
    </source>
</evidence>
<keyword evidence="1" id="KW-0805">Transcription regulation</keyword>
<keyword evidence="3" id="KW-0804">Transcription</keyword>
<dbReference type="SUPFAM" id="SSF46689">
    <property type="entry name" value="Homeodomain-like"/>
    <property type="match status" value="2"/>
</dbReference>
<evidence type="ECO:0000259" key="4">
    <source>
        <dbReference type="PROSITE" id="PS01124"/>
    </source>
</evidence>
<dbReference type="CDD" id="cd06976">
    <property type="entry name" value="cupin_MtlR-like_N"/>
    <property type="match status" value="1"/>
</dbReference>
<gene>
    <name evidence="5" type="ORF">SAMN05216283_103104</name>
</gene>
<dbReference type="Pfam" id="PF12833">
    <property type="entry name" value="HTH_18"/>
    <property type="match status" value="1"/>
</dbReference>
<dbReference type="AlphaFoldDB" id="A0A1I2GV05"/>
<dbReference type="InterPro" id="IPR018060">
    <property type="entry name" value="HTH_AraC"/>
</dbReference>
<sequence length="290" mass="33403">MKMLYEKVSITPESLIITRWNKSQHFMMPMHFHDEYELIYIEKSFGTRYVGDSIEPFKEGDLVLVGSKLPHTWQNNEIFIENPATHPVRAVVIQFGLDFVSYINYFPEFQHISSMLELAQRGISFSDEVAQKNRKALTQLPDAKYGFHRLISILTILHNLAADQSSNLLASSSFQNIDKKSSLNRITQTLDYIARNYTQKLTLDDIASKFNMSISAFSNFFKRKTGKSVINYINELRISEACKLLSQTDKNIAEVAFECGFNNLSNFNRTFKGITSKTPKEYRQLWSSSS</sequence>
<dbReference type="RefSeq" id="WP_093919533.1">
    <property type="nucleotide sequence ID" value="NZ_FONW01000003.1"/>
</dbReference>
<dbReference type="InterPro" id="IPR020449">
    <property type="entry name" value="Tscrpt_reg_AraC-type_HTH"/>
</dbReference>
<protein>
    <submittedName>
        <fullName evidence="5">AraC-type DNA-binding protein</fullName>
    </submittedName>
</protein>
<reference evidence="5 6" key="1">
    <citation type="submission" date="2016-10" db="EMBL/GenBank/DDBJ databases">
        <authorList>
            <person name="de Groot N.N."/>
        </authorList>
    </citation>
    <scope>NUCLEOTIDE SEQUENCE [LARGE SCALE GENOMIC DNA]</scope>
    <source>
        <strain evidence="5 6">CGMCC 1.9156</strain>
    </source>
</reference>
<dbReference type="InterPro" id="IPR014710">
    <property type="entry name" value="RmlC-like_jellyroll"/>
</dbReference>
<dbReference type="STRING" id="655355.SAMN05216283_103104"/>
<dbReference type="PANTHER" id="PTHR43280:SF27">
    <property type="entry name" value="TRANSCRIPTIONAL REGULATOR MTLR"/>
    <property type="match status" value="1"/>
</dbReference>
<dbReference type="EMBL" id="FONW01000003">
    <property type="protein sequence ID" value="SFF20411.1"/>
    <property type="molecule type" value="Genomic_DNA"/>
</dbReference>
<dbReference type="PRINTS" id="PR00032">
    <property type="entry name" value="HTHARAC"/>
</dbReference>
<dbReference type="PANTHER" id="PTHR43280">
    <property type="entry name" value="ARAC-FAMILY TRANSCRIPTIONAL REGULATOR"/>
    <property type="match status" value="1"/>
</dbReference>
<dbReference type="Gene3D" id="1.10.10.60">
    <property type="entry name" value="Homeodomain-like"/>
    <property type="match status" value="2"/>
</dbReference>
<dbReference type="InterPro" id="IPR011051">
    <property type="entry name" value="RmlC_Cupin_sf"/>
</dbReference>
<dbReference type="GO" id="GO:0043565">
    <property type="term" value="F:sequence-specific DNA binding"/>
    <property type="evidence" value="ECO:0007669"/>
    <property type="project" value="InterPro"/>
</dbReference>
<feature type="domain" description="HTH araC/xylS-type" evidence="4">
    <location>
        <begin position="187"/>
        <end position="285"/>
    </location>
</feature>